<organism evidence="3 4">
    <name type="scientific">Exidia glandulosa HHB12029</name>
    <dbReference type="NCBI Taxonomy" id="1314781"/>
    <lineage>
        <taxon>Eukaryota</taxon>
        <taxon>Fungi</taxon>
        <taxon>Dikarya</taxon>
        <taxon>Basidiomycota</taxon>
        <taxon>Agaricomycotina</taxon>
        <taxon>Agaricomycetes</taxon>
        <taxon>Auriculariales</taxon>
        <taxon>Exidiaceae</taxon>
        <taxon>Exidia</taxon>
    </lineage>
</organism>
<feature type="transmembrane region" description="Helical" evidence="1">
    <location>
        <begin position="274"/>
        <end position="294"/>
    </location>
</feature>
<dbReference type="Proteomes" id="UP000077266">
    <property type="component" value="Unassembled WGS sequence"/>
</dbReference>
<dbReference type="EMBL" id="KV425997">
    <property type="protein sequence ID" value="KZV92996.1"/>
    <property type="molecule type" value="Genomic_DNA"/>
</dbReference>
<dbReference type="OrthoDB" id="2923771at2759"/>
<feature type="transmembrane region" description="Helical" evidence="1">
    <location>
        <begin position="208"/>
        <end position="229"/>
    </location>
</feature>
<feature type="signal peptide" evidence="2">
    <location>
        <begin position="1"/>
        <end position="19"/>
    </location>
</feature>
<keyword evidence="2" id="KW-0732">Signal</keyword>
<dbReference type="InParanoid" id="A0A165I7A7"/>
<keyword evidence="4" id="KW-1185">Reference proteome</keyword>
<evidence type="ECO:0000256" key="1">
    <source>
        <dbReference type="SAM" id="Phobius"/>
    </source>
</evidence>
<dbReference type="STRING" id="1314781.A0A165I7A7"/>
<sequence>MLVISLPLGLVFLVSRAQRQPPQLNPNLNGGHTEGLFLFGGVRDWDMDTKTLAVRFIPHYCYSPSHDQCVHIPFDVLFFKDMDALGIGGFNESSAVLAFREATGHVADHGRFDQFNLEVPESPRSGQDNDGGLESDAMYPFDWYEVRMLFGATLPDLNTTVPIVEASIFNYLATLWRYDLRNQQIEFNSHATKINLHIRLSRTVVVKISALLILILNWVVTVGIVYMVIASTAGRRHPPDGFDIVALPFAALFALPQVRSVMPGDPPFGCLLDFIGIIPNLTLIAVSGTVLLVVRVHRAKLHHKIQPE</sequence>
<keyword evidence="1" id="KW-0472">Membrane</keyword>
<keyword evidence="1" id="KW-1133">Transmembrane helix</keyword>
<feature type="chain" id="PRO_5007859093" evidence="2">
    <location>
        <begin position="20"/>
        <end position="308"/>
    </location>
</feature>
<dbReference type="Pfam" id="PF14494">
    <property type="entry name" value="DUF4436"/>
    <property type="match status" value="1"/>
</dbReference>
<dbReference type="InterPro" id="IPR027948">
    <property type="entry name" value="DUF4436"/>
</dbReference>
<proteinExistence type="predicted"/>
<feature type="transmembrane region" description="Helical" evidence="1">
    <location>
        <begin position="241"/>
        <end position="262"/>
    </location>
</feature>
<evidence type="ECO:0000256" key="2">
    <source>
        <dbReference type="SAM" id="SignalP"/>
    </source>
</evidence>
<accession>A0A165I7A7</accession>
<gene>
    <name evidence="3" type="ORF">EXIGLDRAFT_768436</name>
</gene>
<keyword evidence="1" id="KW-0812">Transmembrane</keyword>
<evidence type="ECO:0000313" key="4">
    <source>
        <dbReference type="Proteomes" id="UP000077266"/>
    </source>
</evidence>
<name>A0A165I7A7_EXIGL</name>
<evidence type="ECO:0000313" key="3">
    <source>
        <dbReference type="EMBL" id="KZV92996.1"/>
    </source>
</evidence>
<dbReference type="AlphaFoldDB" id="A0A165I7A7"/>
<protein>
    <submittedName>
        <fullName evidence="3">Uncharacterized protein</fullName>
    </submittedName>
</protein>
<reference evidence="3 4" key="1">
    <citation type="journal article" date="2016" name="Mol. Biol. Evol.">
        <title>Comparative Genomics of Early-Diverging Mushroom-Forming Fungi Provides Insights into the Origins of Lignocellulose Decay Capabilities.</title>
        <authorList>
            <person name="Nagy L.G."/>
            <person name="Riley R."/>
            <person name="Tritt A."/>
            <person name="Adam C."/>
            <person name="Daum C."/>
            <person name="Floudas D."/>
            <person name="Sun H."/>
            <person name="Yadav J.S."/>
            <person name="Pangilinan J."/>
            <person name="Larsson K.H."/>
            <person name="Matsuura K."/>
            <person name="Barry K."/>
            <person name="Labutti K."/>
            <person name="Kuo R."/>
            <person name="Ohm R.A."/>
            <person name="Bhattacharya S.S."/>
            <person name="Shirouzu T."/>
            <person name="Yoshinaga Y."/>
            <person name="Martin F.M."/>
            <person name="Grigoriev I.V."/>
            <person name="Hibbett D.S."/>
        </authorList>
    </citation>
    <scope>NUCLEOTIDE SEQUENCE [LARGE SCALE GENOMIC DNA]</scope>
    <source>
        <strain evidence="3 4">HHB12029</strain>
    </source>
</reference>